<dbReference type="CDD" id="cd05471">
    <property type="entry name" value="pepsin_like"/>
    <property type="match status" value="1"/>
</dbReference>
<keyword evidence="8" id="KW-1185">Reference proteome</keyword>
<dbReference type="PRINTS" id="PR00792">
    <property type="entry name" value="PEPSIN"/>
</dbReference>
<dbReference type="InterPro" id="IPR034164">
    <property type="entry name" value="Pepsin-like_dom"/>
</dbReference>
<dbReference type="PANTHER" id="PTHR47966:SF51">
    <property type="entry name" value="BETA-SITE APP-CLEAVING ENZYME, ISOFORM A-RELATED"/>
    <property type="match status" value="1"/>
</dbReference>
<dbReference type="SUPFAM" id="SSF50630">
    <property type="entry name" value="Acid proteases"/>
    <property type="match status" value="1"/>
</dbReference>
<sequence>MHAIPLSVLTLASIALSVPGTASSPLVQPRSSQSQSAGVLSIPIKRRSVDAAPQRDVEWFKKQVAVQRSKYGGAGHAEASAQVVKRAGTVSMTSYQDSEWYGEIDVGTPPVSFQVVLDTGSSDLILAQSGCTGCAPSTPDYDPSASSTSNASSRPFSVTYGSGSASGTLVQDVVSIANYTSTSQTFASCDKLDNIVDGSISGLLGLGWQAIASSGATPLVQELAQSGKLPQGVFGFAFETHTFLTTSPLTAPGGTLTVGGVDTSQYSGALNWVNIIQPAGYWSIPLGGISVGGTDLGITADQVVIDTGTTLIGMPNSTVASVYAQIPNSQATTLDGQSGYYAFPCSQNVSVSLMFGGVSYTIAPSQFNSGAVTGNSKLCLGAIYAIDNAGSQPGYIVGDAFLTGVYSAFRLTDPAAVGFAVLGSGGAANNVSTGPVTAPQSGSSSAASSTVGMVSLAAVVAGLVGVWMA</sequence>
<keyword evidence="4" id="KW-0378">Hydrolase</keyword>
<evidence type="ECO:0000256" key="1">
    <source>
        <dbReference type="ARBA" id="ARBA00007447"/>
    </source>
</evidence>
<feature type="chain" id="PRO_5002303351" evidence="5">
    <location>
        <begin position="24"/>
        <end position="469"/>
    </location>
</feature>
<dbReference type="Pfam" id="PF00026">
    <property type="entry name" value="Asp"/>
    <property type="match status" value="1"/>
</dbReference>
<proteinExistence type="inferred from homology"/>
<organism evidence="7 8">
    <name type="scientific">Sporidiobolus salmonicolor</name>
    <name type="common">Yeast-like fungus</name>
    <name type="synonym">Sporobolomyces salmonicolor</name>
    <dbReference type="NCBI Taxonomy" id="5005"/>
    <lineage>
        <taxon>Eukaryota</taxon>
        <taxon>Fungi</taxon>
        <taxon>Dikarya</taxon>
        <taxon>Basidiomycota</taxon>
        <taxon>Pucciniomycotina</taxon>
        <taxon>Microbotryomycetes</taxon>
        <taxon>Sporidiobolales</taxon>
        <taxon>Sporidiobolaceae</taxon>
        <taxon>Sporobolomyces</taxon>
    </lineage>
</organism>
<comment type="similarity">
    <text evidence="1 4">Belongs to the peptidase A1 family.</text>
</comment>
<accession>A0A0D6ENC6</accession>
<keyword evidence="5" id="KW-0732">Signal</keyword>
<keyword evidence="4" id="KW-0645">Protease</keyword>
<dbReference type="EMBL" id="CENE01000014">
    <property type="protein sequence ID" value="CEQ41494.1"/>
    <property type="molecule type" value="Genomic_DNA"/>
</dbReference>
<evidence type="ECO:0000256" key="2">
    <source>
        <dbReference type="ARBA" id="ARBA00022750"/>
    </source>
</evidence>
<evidence type="ECO:0000256" key="5">
    <source>
        <dbReference type="SAM" id="SignalP"/>
    </source>
</evidence>
<dbReference type="InterPro" id="IPR001461">
    <property type="entry name" value="Aspartic_peptidase_A1"/>
</dbReference>
<keyword evidence="2 4" id="KW-0064">Aspartyl protease</keyword>
<feature type="domain" description="Peptidase A1" evidence="6">
    <location>
        <begin position="100"/>
        <end position="420"/>
    </location>
</feature>
<dbReference type="PANTHER" id="PTHR47966">
    <property type="entry name" value="BETA-SITE APP-CLEAVING ENZYME, ISOFORM A-RELATED"/>
    <property type="match status" value="1"/>
</dbReference>
<feature type="active site" evidence="3">
    <location>
        <position position="306"/>
    </location>
</feature>
<dbReference type="Gene3D" id="2.40.70.10">
    <property type="entry name" value="Acid Proteases"/>
    <property type="match status" value="2"/>
</dbReference>
<protein>
    <submittedName>
        <fullName evidence="7">SPOSA6832_03211-mRNA-1:cds</fullName>
    </submittedName>
</protein>
<dbReference type="GO" id="GO:0006508">
    <property type="term" value="P:proteolysis"/>
    <property type="evidence" value="ECO:0007669"/>
    <property type="project" value="UniProtKB-KW"/>
</dbReference>
<dbReference type="GO" id="GO:0004190">
    <property type="term" value="F:aspartic-type endopeptidase activity"/>
    <property type="evidence" value="ECO:0007669"/>
    <property type="project" value="UniProtKB-KW"/>
</dbReference>
<evidence type="ECO:0000256" key="4">
    <source>
        <dbReference type="RuleBase" id="RU000454"/>
    </source>
</evidence>
<dbReference type="InterPro" id="IPR001969">
    <property type="entry name" value="Aspartic_peptidase_AS"/>
</dbReference>
<dbReference type="OrthoDB" id="771136at2759"/>
<dbReference type="InterPro" id="IPR021109">
    <property type="entry name" value="Peptidase_aspartic_dom_sf"/>
</dbReference>
<evidence type="ECO:0000256" key="3">
    <source>
        <dbReference type="PIRSR" id="PIRSR601461-1"/>
    </source>
</evidence>
<evidence type="ECO:0000313" key="7">
    <source>
        <dbReference type="EMBL" id="CEQ41494.1"/>
    </source>
</evidence>
<feature type="active site" evidence="3">
    <location>
        <position position="118"/>
    </location>
</feature>
<dbReference type="AlphaFoldDB" id="A0A0D6ENC6"/>
<reference evidence="8" key="1">
    <citation type="submission" date="2015-02" db="EMBL/GenBank/DDBJ databases">
        <authorList>
            <person name="Gon?alves P."/>
        </authorList>
    </citation>
    <scope>NUCLEOTIDE SEQUENCE [LARGE SCALE GENOMIC DNA]</scope>
</reference>
<dbReference type="PROSITE" id="PS51767">
    <property type="entry name" value="PEPTIDASE_A1"/>
    <property type="match status" value="1"/>
</dbReference>
<name>A0A0D6ENC6_SPOSA</name>
<gene>
    <name evidence="7" type="primary">SPOSA6832_03211</name>
</gene>
<feature type="signal peptide" evidence="5">
    <location>
        <begin position="1"/>
        <end position="23"/>
    </location>
</feature>
<dbReference type="InterPro" id="IPR033121">
    <property type="entry name" value="PEPTIDASE_A1"/>
</dbReference>
<dbReference type="Proteomes" id="UP000243876">
    <property type="component" value="Unassembled WGS sequence"/>
</dbReference>
<dbReference type="FunFam" id="2.40.70.10:FF:000008">
    <property type="entry name" value="Cathepsin D"/>
    <property type="match status" value="1"/>
</dbReference>
<dbReference type="PROSITE" id="PS00141">
    <property type="entry name" value="ASP_PROTEASE"/>
    <property type="match status" value="1"/>
</dbReference>
<evidence type="ECO:0000313" key="8">
    <source>
        <dbReference type="Proteomes" id="UP000243876"/>
    </source>
</evidence>
<evidence type="ECO:0000259" key="6">
    <source>
        <dbReference type="PROSITE" id="PS51767"/>
    </source>
</evidence>